<dbReference type="InterPro" id="IPR007407">
    <property type="entry name" value="DUF459"/>
</dbReference>
<dbReference type="EMBL" id="CP000390">
    <property type="protein sequence ID" value="ABG64118.1"/>
    <property type="molecule type" value="Genomic_DNA"/>
</dbReference>
<accession>Q11EQ7</accession>
<dbReference type="InterPro" id="IPR036514">
    <property type="entry name" value="SGNH_hydro_sf"/>
</dbReference>
<dbReference type="Pfam" id="PF04311">
    <property type="entry name" value="DUF459"/>
    <property type="match status" value="1"/>
</dbReference>
<sequence length="416" mass="44577" precursor="true">MAAGRHWAYRFLRTAITLGLIAAGLVLLTPPPLASGQELIRRQGFFERLFGGPPPRRTLPPVRVERPRREGGILNRRPRAAPLRQRGAASARPRQRSNVARSAPTPPPPEVIEKNENARAILVVGDFLASGLAQGLDEAYANVPTVRVVDQANGSSGFVRDDYYDWNGEIASMLEEVKPAAVVVMIGANDRQRLMVGGQSERPQTEAWRREYTARVNAFAEKIKAAGIPLIWTGVPPFKSQSMSSDMLAFNDIYSKAAQAVGGSFVDIWEGFVDENGAFASVGPDMNGQPVRLRGSDGINLTDAGKRKIAFYVEKPLAKILGTAVSPGAGPEGANTPQPAVAVGEPVDLRRTQPISLAGPDLDGGTELLGGANAPTRTDSKKIEPSTQTGRADDFSRRTPATAKSSAPETTTAIER</sequence>
<dbReference type="KEGG" id="mes:Meso_2741"/>
<feature type="region of interest" description="Disordered" evidence="1">
    <location>
        <begin position="355"/>
        <end position="416"/>
    </location>
</feature>
<dbReference type="HOGENOM" id="CLU_044457_0_0_5"/>
<evidence type="ECO:0000256" key="1">
    <source>
        <dbReference type="SAM" id="MobiDB-lite"/>
    </source>
</evidence>
<organism evidence="2">
    <name type="scientific">Chelativorans sp. (strain BNC1)</name>
    <dbReference type="NCBI Taxonomy" id="266779"/>
    <lineage>
        <taxon>Bacteria</taxon>
        <taxon>Pseudomonadati</taxon>
        <taxon>Pseudomonadota</taxon>
        <taxon>Alphaproteobacteria</taxon>
        <taxon>Hyphomicrobiales</taxon>
        <taxon>Phyllobacteriaceae</taxon>
        <taxon>Chelativorans</taxon>
    </lineage>
</organism>
<gene>
    <name evidence="2" type="ordered locus">Meso_2741</name>
</gene>
<evidence type="ECO:0000313" key="2">
    <source>
        <dbReference type="EMBL" id="ABG64118.1"/>
    </source>
</evidence>
<dbReference type="STRING" id="266779.Meso_2741"/>
<protein>
    <submittedName>
        <fullName evidence="2">Uncharacterized protein</fullName>
    </submittedName>
</protein>
<dbReference type="CDD" id="cd01829">
    <property type="entry name" value="SGNH_hydrolase_peri2"/>
    <property type="match status" value="1"/>
</dbReference>
<reference evidence="2" key="1">
    <citation type="submission" date="2006-06" db="EMBL/GenBank/DDBJ databases">
        <title>Complete sequence of chromosome of Chelativorans sp. BNC1.</title>
        <authorList>
            <consortium name="US DOE Joint Genome Institute"/>
            <person name="Copeland A."/>
            <person name="Lucas S."/>
            <person name="Lapidus A."/>
            <person name="Barry K."/>
            <person name="Detter J.C."/>
            <person name="Glavina del Rio T."/>
            <person name="Hammon N."/>
            <person name="Israni S."/>
            <person name="Dalin E."/>
            <person name="Tice H."/>
            <person name="Pitluck S."/>
            <person name="Chertkov O."/>
            <person name="Brettin T."/>
            <person name="Bruce D."/>
            <person name="Han C."/>
            <person name="Tapia R."/>
            <person name="Gilna P."/>
            <person name="Schmutz J."/>
            <person name="Larimer F."/>
            <person name="Land M."/>
            <person name="Hauser L."/>
            <person name="Kyrpides N."/>
            <person name="Mikhailova N."/>
            <person name="Richardson P."/>
        </authorList>
    </citation>
    <scope>NUCLEOTIDE SEQUENCE</scope>
    <source>
        <strain evidence="2">BNC1</strain>
    </source>
</reference>
<dbReference type="AlphaFoldDB" id="Q11EQ7"/>
<feature type="compositionally biased region" description="Polar residues" evidence="1">
    <location>
        <begin position="402"/>
        <end position="416"/>
    </location>
</feature>
<feature type="region of interest" description="Disordered" evidence="1">
    <location>
        <begin position="51"/>
        <end position="113"/>
    </location>
</feature>
<dbReference type="SUPFAM" id="SSF52266">
    <property type="entry name" value="SGNH hydrolase"/>
    <property type="match status" value="1"/>
</dbReference>
<name>Q11EQ7_CHESB</name>
<dbReference type="eggNOG" id="COG2845">
    <property type="taxonomic scope" value="Bacteria"/>
</dbReference>
<dbReference type="GO" id="GO:0016788">
    <property type="term" value="F:hydrolase activity, acting on ester bonds"/>
    <property type="evidence" value="ECO:0007669"/>
    <property type="project" value="UniProtKB-ARBA"/>
</dbReference>
<proteinExistence type="predicted"/>
<dbReference type="OrthoDB" id="9805649at2"/>
<dbReference type="Gene3D" id="3.40.50.1110">
    <property type="entry name" value="SGNH hydrolase"/>
    <property type="match status" value="1"/>
</dbReference>